<protein>
    <submittedName>
        <fullName evidence="1">Uncharacterized protein</fullName>
    </submittedName>
</protein>
<comment type="caution">
    <text evidence="1">The sequence shown here is derived from an EMBL/GenBank/DDBJ whole genome shotgun (WGS) entry which is preliminary data.</text>
</comment>
<accession>A0A0F8VYK1</accession>
<dbReference type="EMBL" id="LAZR01068545">
    <property type="protein sequence ID" value="KKK49433.1"/>
    <property type="molecule type" value="Genomic_DNA"/>
</dbReference>
<organism evidence="1">
    <name type="scientific">marine sediment metagenome</name>
    <dbReference type="NCBI Taxonomy" id="412755"/>
    <lineage>
        <taxon>unclassified sequences</taxon>
        <taxon>metagenomes</taxon>
        <taxon>ecological metagenomes</taxon>
    </lineage>
</organism>
<name>A0A0F8VYK1_9ZZZZ</name>
<dbReference type="AlphaFoldDB" id="A0A0F8VYK1"/>
<evidence type="ECO:0000313" key="1">
    <source>
        <dbReference type="EMBL" id="KKK49433.1"/>
    </source>
</evidence>
<feature type="non-terminal residue" evidence="1">
    <location>
        <position position="85"/>
    </location>
</feature>
<proteinExistence type="predicted"/>
<gene>
    <name evidence="1" type="ORF">LCGC14_3135100</name>
</gene>
<reference evidence="1" key="1">
    <citation type="journal article" date="2015" name="Nature">
        <title>Complex archaea that bridge the gap between prokaryotes and eukaryotes.</title>
        <authorList>
            <person name="Spang A."/>
            <person name="Saw J.H."/>
            <person name="Jorgensen S.L."/>
            <person name="Zaremba-Niedzwiedzka K."/>
            <person name="Martijn J."/>
            <person name="Lind A.E."/>
            <person name="van Eijk R."/>
            <person name="Schleper C."/>
            <person name="Guy L."/>
            <person name="Ettema T.J."/>
        </authorList>
    </citation>
    <scope>NUCLEOTIDE SEQUENCE</scope>
</reference>
<sequence length="85" mass="9565">MTFTQIKADIASFLGMTIGASSRITTTEANQWVNQDYRTAQSKMAVANINYYQGEIVKMNTTNGTGRYQLPSGFLAMKRLEIQYN</sequence>